<dbReference type="EMBL" id="VITW01000005">
    <property type="protein sequence ID" value="TWB73764.1"/>
    <property type="molecule type" value="Genomic_DNA"/>
</dbReference>
<evidence type="ECO:0000313" key="1">
    <source>
        <dbReference type="EMBL" id="TWB73764.1"/>
    </source>
</evidence>
<dbReference type="Proteomes" id="UP000315914">
    <property type="component" value="Unassembled WGS sequence"/>
</dbReference>
<organism evidence="1 2">
    <name type="scientific">Bradyrhizobium sacchari</name>
    <dbReference type="NCBI Taxonomy" id="1399419"/>
    <lineage>
        <taxon>Bacteria</taxon>
        <taxon>Pseudomonadati</taxon>
        <taxon>Pseudomonadota</taxon>
        <taxon>Alphaproteobacteria</taxon>
        <taxon>Hyphomicrobiales</taxon>
        <taxon>Nitrobacteraceae</taxon>
        <taxon>Bradyrhizobium</taxon>
    </lineage>
</organism>
<proteinExistence type="predicted"/>
<keyword evidence="2" id="KW-1185">Reference proteome</keyword>
<protein>
    <submittedName>
        <fullName evidence="1">Uncharacterized protein</fullName>
    </submittedName>
</protein>
<reference evidence="1 2" key="1">
    <citation type="submission" date="2019-06" db="EMBL/GenBank/DDBJ databases">
        <title>Genomic Encyclopedia of Type Strains, Phase IV (KMG-V): Genome sequencing to study the core and pangenomes of soil and plant-associated prokaryotes.</title>
        <authorList>
            <person name="Whitman W."/>
        </authorList>
    </citation>
    <scope>NUCLEOTIDE SEQUENCE [LARGE SCALE GENOMIC DNA]</scope>
    <source>
        <strain evidence="1 2">BR 10556</strain>
    </source>
</reference>
<evidence type="ECO:0000313" key="2">
    <source>
        <dbReference type="Proteomes" id="UP000315914"/>
    </source>
</evidence>
<dbReference type="RefSeq" id="WP_283807686.1">
    <property type="nucleotide sequence ID" value="NZ_LWIG01000008.1"/>
</dbReference>
<sequence length="40" mass="4339">MTDSKLTPEERARLLETAAVIKAEIVVSLEGKPITVSTLK</sequence>
<gene>
    <name evidence="1" type="ORF">FBZ95_10514</name>
</gene>
<accession>A0A560JW39</accession>
<dbReference type="AlphaFoldDB" id="A0A560JW39"/>
<comment type="caution">
    <text evidence="1">The sequence shown here is derived from an EMBL/GenBank/DDBJ whole genome shotgun (WGS) entry which is preliminary data.</text>
</comment>
<name>A0A560JW39_9BRAD</name>